<evidence type="ECO:0000313" key="2">
    <source>
        <dbReference type="Proteomes" id="UP000249915"/>
    </source>
</evidence>
<dbReference type="AlphaFoldDB" id="A0A2V4AQL5"/>
<proteinExistence type="predicted"/>
<sequence>MCEARHAMHGDPEAMRRFAERLAGISAPGAIAPPPQAQMCEGGSQACSAFTAADMLATLRLAGFLAETGEAIETLRAAAAVAAEDYLATDQAGAQAVTGAVAAVVVVED</sequence>
<dbReference type="OrthoDB" id="3701109at2"/>
<name>A0A2V4AQL5_9PSEU</name>
<reference evidence="1 2" key="1">
    <citation type="submission" date="2016-07" db="EMBL/GenBank/DDBJ databases">
        <title>Draft genome sequence of Prauserella muralis DSM 45305, isolated from a mould-covered wall in an indoor environment.</title>
        <authorList>
            <person name="Ruckert C."/>
            <person name="Albersmeier A."/>
            <person name="Jiang C.-L."/>
            <person name="Jiang Y."/>
            <person name="Kalinowski J."/>
            <person name="Schneider O."/>
            <person name="Winkler A."/>
            <person name="Zotchev S.B."/>
        </authorList>
    </citation>
    <scope>NUCLEOTIDE SEQUENCE [LARGE SCALE GENOMIC DNA]</scope>
    <source>
        <strain evidence="1 2">DSM 45305</strain>
    </source>
</reference>
<dbReference type="Proteomes" id="UP000249915">
    <property type="component" value="Unassembled WGS sequence"/>
</dbReference>
<gene>
    <name evidence="1" type="ORF">BAY60_23955</name>
</gene>
<comment type="caution">
    <text evidence="1">The sequence shown here is derived from an EMBL/GenBank/DDBJ whole genome shotgun (WGS) entry which is preliminary data.</text>
</comment>
<protein>
    <submittedName>
        <fullName evidence="1">Uncharacterized protein</fullName>
    </submittedName>
</protein>
<evidence type="ECO:0000313" key="1">
    <source>
        <dbReference type="EMBL" id="PXY23006.1"/>
    </source>
</evidence>
<dbReference type="EMBL" id="MASW01000005">
    <property type="protein sequence ID" value="PXY23006.1"/>
    <property type="molecule type" value="Genomic_DNA"/>
</dbReference>
<accession>A0A2V4AQL5</accession>
<keyword evidence="2" id="KW-1185">Reference proteome</keyword>
<organism evidence="1 2">
    <name type="scientific">Prauserella muralis</name>
    <dbReference type="NCBI Taxonomy" id="588067"/>
    <lineage>
        <taxon>Bacteria</taxon>
        <taxon>Bacillati</taxon>
        <taxon>Actinomycetota</taxon>
        <taxon>Actinomycetes</taxon>
        <taxon>Pseudonocardiales</taxon>
        <taxon>Pseudonocardiaceae</taxon>
        <taxon>Prauserella</taxon>
    </lineage>
</organism>